<accession>A0A066Z7B4</accession>
<dbReference type="Gene3D" id="1.10.10.10">
    <property type="entry name" value="Winged helix-like DNA-binding domain superfamily/Winged helix DNA-binding domain"/>
    <property type="match status" value="1"/>
</dbReference>
<evidence type="ECO:0000313" key="5">
    <source>
        <dbReference type="EMBL" id="KDN86075.1"/>
    </source>
</evidence>
<gene>
    <name evidence="5" type="ORF">KCH_18920</name>
</gene>
<dbReference type="AlphaFoldDB" id="A0A066Z7B4"/>
<evidence type="ECO:0000256" key="1">
    <source>
        <dbReference type="ARBA" id="ARBA00023015"/>
    </source>
</evidence>
<evidence type="ECO:0000256" key="3">
    <source>
        <dbReference type="ARBA" id="ARBA00023163"/>
    </source>
</evidence>
<keyword evidence="3" id="KW-0804">Transcription</keyword>
<name>A0A066Z7B4_9ACTN</name>
<dbReference type="PANTHER" id="PTHR33204">
    <property type="entry name" value="TRANSCRIPTIONAL REGULATOR, MARR FAMILY"/>
    <property type="match status" value="1"/>
</dbReference>
<dbReference type="PROSITE" id="PS51118">
    <property type="entry name" value="HTH_HXLR"/>
    <property type="match status" value="1"/>
</dbReference>
<dbReference type="Proteomes" id="UP000027178">
    <property type="component" value="Unassembled WGS sequence"/>
</dbReference>
<dbReference type="PANTHER" id="PTHR33204:SF39">
    <property type="entry name" value="TRANSCRIPTIONAL REGULATORY PROTEIN"/>
    <property type="match status" value="1"/>
</dbReference>
<protein>
    <submittedName>
        <fullName evidence="5">HxlR family transcriptional regulator</fullName>
    </submittedName>
</protein>
<evidence type="ECO:0000259" key="4">
    <source>
        <dbReference type="PROSITE" id="PS51118"/>
    </source>
</evidence>
<dbReference type="Pfam" id="PF01638">
    <property type="entry name" value="HxlR"/>
    <property type="match status" value="1"/>
</dbReference>
<dbReference type="SUPFAM" id="SSF46785">
    <property type="entry name" value="Winged helix' DNA-binding domain"/>
    <property type="match status" value="1"/>
</dbReference>
<dbReference type="InterPro" id="IPR036390">
    <property type="entry name" value="WH_DNA-bd_sf"/>
</dbReference>
<dbReference type="InterPro" id="IPR036388">
    <property type="entry name" value="WH-like_DNA-bd_sf"/>
</dbReference>
<keyword evidence="1" id="KW-0805">Transcription regulation</keyword>
<keyword evidence="2" id="KW-0238">DNA-binding</keyword>
<evidence type="ECO:0000313" key="6">
    <source>
        <dbReference type="Proteomes" id="UP000027178"/>
    </source>
</evidence>
<organism evidence="5 6">
    <name type="scientific">Kitasatospora cheerisanensis KCTC 2395</name>
    <dbReference type="NCBI Taxonomy" id="1348663"/>
    <lineage>
        <taxon>Bacteria</taxon>
        <taxon>Bacillati</taxon>
        <taxon>Actinomycetota</taxon>
        <taxon>Actinomycetes</taxon>
        <taxon>Kitasatosporales</taxon>
        <taxon>Streptomycetaceae</taxon>
        <taxon>Kitasatospora</taxon>
    </lineage>
</organism>
<dbReference type="GO" id="GO:0003677">
    <property type="term" value="F:DNA binding"/>
    <property type="evidence" value="ECO:0007669"/>
    <property type="project" value="UniProtKB-KW"/>
</dbReference>
<dbReference type="eggNOG" id="COG1733">
    <property type="taxonomic scope" value="Bacteria"/>
</dbReference>
<dbReference type="InterPro" id="IPR002577">
    <property type="entry name" value="HTH_HxlR"/>
</dbReference>
<keyword evidence="6" id="KW-1185">Reference proteome</keyword>
<proteinExistence type="predicted"/>
<dbReference type="PATRIC" id="fig|1348663.4.peg.1825"/>
<dbReference type="EMBL" id="JNBY01000073">
    <property type="protein sequence ID" value="KDN86075.1"/>
    <property type="molecule type" value="Genomic_DNA"/>
</dbReference>
<dbReference type="HOGENOM" id="CLU_111585_2_2_11"/>
<reference evidence="5 6" key="1">
    <citation type="submission" date="2014-05" db="EMBL/GenBank/DDBJ databases">
        <title>Draft Genome Sequence of Kitasatospora cheerisanensis KCTC 2395.</title>
        <authorList>
            <person name="Nam D.H."/>
        </authorList>
    </citation>
    <scope>NUCLEOTIDE SEQUENCE [LARGE SCALE GENOMIC DNA]</scope>
    <source>
        <strain evidence="5 6">KCTC 2395</strain>
    </source>
</reference>
<comment type="caution">
    <text evidence="5">The sequence shown here is derived from an EMBL/GenBank/DDBJ whole genome shotgun (WGS) entry which is preliminary data.</text>
</comment>
<feature type="domain" description="HTH hxlR-type" evidence="4">
    <location>
        <begin position="15"/>
        <end position="112"/>
    </location>
</feature>
<sequence length="112" mass="12409">MSMANPDDAGVFDLRECAHRPPIQVGDKWSGAVLRCLEGGPHRFTELKARLLGVSPKVLAETLRAMERDRWLTRTDRGGNPPHVEYALTDTGRSLIAVLDTACAWTRAHYPA</sequence>
<evidence type="ECO:0000256" key="2">
    <source>
        <dbReference type="ARBA" id="ARBA00023125"/>
    </source>
</evidence>